<dbReference type="InterPro" id="IPR017925">
    <property type="entry name" value="DHFR_CS"/>
</dbReference>
<comment type="similarity">
    <text evidence="2 9 10">Belongs to the dihydrofolate reductase family.</text>
</comment>
<sequence>MVGAAAGPLPPMTLVAAVARNGVIGADGGMPWHLPDDLRRFKRLTMGAPMIMGRRTFDAIGRPLPGRRTVVITRDPLWGADGVEVTHSVADALALLAGAERVSVVGGGEIYRQTIGDAAALEITEIDLEVAGDTTFPAIDGRDWARVSDEAGDGCRYVRYERRA</sequence>
<dbReference type="PROSITE" id="PS51330">
    <property type="entry name" value="DHFR_2"/>
    <property type="match status" value="1"/>
</dbReference>
<evidence type="ECO:0000313" key="12">
    <source>
        <dbReference type="EMBL" id="TKV62137.1"/>
    </source>
</evidence>
<dbReference type="SUPFAM" id="SSF53597">
    <property type="entry name" value="Dihydrofolate reductase-like"/>
    <property type="match status" value="1"/>
</dbReference>
<keyword evidence="6 9" id="KW-0521">NADP</keyword>
<evidence type="ECO:0000256" key="10">
    <source>
        <dbReference type="RuleBase" id="RU004474"/>
    </source>
</evidence>
<dbReference type="UniPathway" id="UPA00077">
    <property type="reaction ID" value="UER00158"/>
</dbReference>
<keyword evidence="13" id="KW-1185">Reference proteome</keyword>
<feature type="domain" description="DHFR" evidence="11">
    <location>
        <begin position="11"/>
        <end position="164"/>
    </location>
</feature>
<dbReference type="Pfam" id="PF00186">
    <property type="entry name" value="DHFR_1"/>
    <property type="match status" value="1"/>
</dbReference>
<dbReference type="OrthoDB" id="9804315at2"/>
<dbReference type="GO" id="GO:0004146">
    <property type="term" value="F:dihydrofolate reductase activity"/>
    <property type="evidence" value="ECO:0007669"/>
    <property type="project" value="UniProtKB-EC"/>
</dbReference>
<name>A0A4U6QN53_9ACTN</name>
<keyword evidence="7 9" id="KW-0560">Oxidoreductase</keyword>
<evidence type="ECO:0000313" key="13">
    <source>
        <dbReference type="Proteomes" id="UP000306985"/>
    </source>
</evidence>
<evidence type="ECO:0000256" key="5">
    <source>
        <dbReference type="ARBA" id="ARBA00022563"/>
    </source>
</evidence>
<dbReference type="PANTHER" id="PTHR48069:SF3">
    <property type="entry name" value="DIHYDROFOLATE REDUCTASE"/>
    <property type="match status" value="1"/>
</dbReference>
<evidence type="ECO:0000256" key="6">
    <source>
        <dbReference type="ARBA" id="ARBA00022857"/>
    </source>
</evidence>
<organism evidence="12 13">
    <name type="scientific">Nakamurella flava</name>
    <dbReference type="NCBI Taxonomy" id="2576308"/>
    <lineage>
        <taxon>Bacteria</taxon>
        <taxon>Bacillati</taxon>
        <taxon>Actinomycetota</taxon>
        <taxon>Actinomycetes</taxon>
        <taxon>Nakamurellales</taxon>
        <taxon>Nakamurellaceae</taxon>
        <taxon>Nakamurella</taxon>
    </lineage>
</organism>
<evidence type="ECO:0000259" key="11">
    <source>
        <dbReference type="PROSITE" id="PS51330"/>
    </source>
</evidence>
<dbReference type="PANTHER" id="PTHR48069">
    <property type="entry name" value="DIHYDROFOLATE REDUCTASE"/>
    <property type="match status" value="1"/>
</dbReference>
<dbReference type="Proteomes" id="UP000306985">
    <property type="component" value="Unassembled WGS sequence"/>
</dbReference>
<comment type="catalytic activity">
    <reaction evidence="9">
        <text>(6S)-5,6,7,8-tetrahydrofolate + NADP(+) = 7,8-dihydrofolate + NADPH + H(+)</text>
        <dbReference type="Rhea" id="RHEA:15009"/>
        <dbReference type="ChEBI" id="CHEBI:15378"/>
        <dbReference type="ChEBI" id="CHEBI:57451"/>
        <dbReference type="ChEBI" id="CHEBI:57453"/>
        <dbReference type="ChEBI" id="CHEBI:57783"/>
        <dbReference type="ChEBI" id="CHEBI:58349"/>
        <dbReference type="EC" id="1.5.1.3"/>
    </reaction>
</comment>
<evidence type="ECO:0000256" key="1">
    <source>
        <dbReference type="ARBA" id="ARBA00004903"/>
    </source>
</evidence>
<accession>A0A4U6QN53</accession>
<evidence type="ECO:0000256" key="8">
    <source>
        <dbReference type="ARBA" id="ARBA00025067"/>
    </source>
</evidence>
<dbReference type="PROSITE" id="PS00075">
    <property type="entry name" value="DHFR_1"/>
    <property type="match status" value="1"/>
</dbReference>
<keyword evidence="5 9" id="KW-0554">One-carbon metabolism</keyword>
<dbReference type="AlphaFoldDB" id="A0A4U6QN53"/>
<dbReference type="GO" id="GO:0046452">
    <property type="term" value="P:dihydrofolate metabolic process"/>
    <property type="evidence" value="ECO:0007669"/>
    <property type="project" value="TreeGrafter"/>
</dbReference>
<dbReference type="CDD" id="cd00209">
    <property type="entry name" value="DHFR"/>
    <property type="match status" value="1"/>
</dbReference>
<dbReference type="PRINTS" id="PR00070">
    <property type="entry name" value="DHFR"/>
</dbReference>
<dbReference type="FunFam" id="3.40.430.10:FF:000001">
    <property type="entry name" value="Dihydrofolate reductase"/>
    <property type="match status" value="1"/>
</dbReference>
<protein>
    <recommendedName>
        <fullName evidence="4 9">Dihydrofolate reductase</fullName>
        <ecNumber evidence="3 9">1.5.1.3</ecNumber>
    </recommendedName>
</protein>
<dbReference type="Gene3D" id="3.40.430.10">
    <property type="entry name" value="Dihydrofolate Reductase, subunit A"/>
    <property type="match status" value="1"/>
</dbReference>
<dbReference type="GO" id="GO:0005829">
    <property type="term" value="C:cytosol"/>
    <property type="evidence" value="ECO:0007669"/>
    <property type="project" value="TreeGrafter"/>
</dbReference>
<dbReference type="EMBL" id="SZZH01000001">
    <property type="protein sequence ID" value="TKV62137.1"/>
    <property type="molecule type" value="Genomic_DNA"/>
</dbReference>
<evidence type="ECO:0000256" key="3">
    <source>
        <dbReference type="ARBA" id="ARBA00012856"/>
    </source>
</evidence>
<dbReference type="GO" id="GO:0046655">
    <property type="term" value="P:folic acid metabolic process"/>
    <property type="evidence" value="ECO:0007669"/>
    <property type="project" value="TreeGrafter"/>
</dbReference>
<dbReference type="InterPro" id="IPR001796">
    <property type="entry name" value="DHFR_dom"/>
</dbReference>
<evidence type="ECO:0000256" key="7">
    <source>
        <dbReference type="ARBA" id="ARBA00023002"/>
    </source>
</evidence>
<comment type="caution">
    <text evidence="12">The sequence shown here is derived from an EMBL/GenBank/DDBJ whole genome shotgun (WGS) entry which is preliminary data.</text>
</comment>
<proteinExistence type="inferred from homology"/>
<dbReference type="GO" id="GO:0070401">
    <property type="term" value="F:NADP+ binding"/>
    <property type="evidence" value="ECO:0007669"/>
    <property type="project" value="UniProtKB-ARBA"/>
</dbReference>
<evidence type="ECO:0000256" key="9">
    <source>
        <dbReference type="PIRNR" id="PIRNR000194"/>
    </source>
</evidence>
<gene>
    <name evidence="12" type="ORF">FDO65_03920</name>
</gene>
<reference evidence="12 13" key="1">
    <citation type="submission" date="2019-05" db="EMBL/GenBank/DDBJ databases">
        <title>Nakamurella sp. N5BH11, whole genome shotgun sequence.</title>
        <authorList>
            <person name="Tuo L."/>
        </authorList>
    </citation>
    <scope>NUCLEOTIDE SEQUENCE [LARGE SCALE GENOMIC DNA]</scope>
    <source>
        <strain evidence="12 13">N5BH11</strain>
    </source>
</reference>
<dbReference type="InterPro" id="IPR012259">
    <property type="entry name" value="DHFR"/>
</dbReference>
<comment type="function">
    <text evidence="8 9">Key enzyme in folate metabolism. Catalyzes an essential reaction for de novo glycine and purine synthesis, and for DNA precursor synthesis.</text>
</comment>
<dbReference type="GO" id="GO:0046654">
    <property type="term" value="P:tetrahydrofolate biosynthetic process"/>
    <property type="evidence" value="ECO:0007669"/>
    <property type="project" value="UniProtKB-UniPathway"/>
</dbReference>
<dbReference type="GO" id="GO:0006730">
    <property type="term" value="P:one-carbon metabolic process"/>
    <property type="evidence" value="ECO:0007669"/>
    <property type="project" value="UniProtKB-KW"/>
</dbReference>
<comment type="pathway">
    <text evidence="1 9">Cofactor biosynthesis; tetrahydrofolate biosynthesis; 5,6,7,8-tetrahydrofolate from 7,8-dihydrofolate: step 1/1.</text>
</comment>
<dbReference type="PIRSF" id="PIRSF000194">
    <property type="entry name" value="DHFR"/>
    <property type="match status" value="1"/>
</dbReference>
<dbReference type="EC" id="1.5.1.3" evidence="3 9"/>
<evidence type="ECO:0000256" key="2">
    <source>
        <dbReference type="ARBA" id="ARBA00009539"/>
    </source>
</evidence>
<evidence type="ECO:0000256" key="4">
    <source>
        <dbReference type="ARBA" id="ARBA00018886"/>
    </source>
</evidence>
<dbReference type="InterPro" id="IPR024072">
    <property type="entry name" value="DHFR-like_dom_sf"/>
</dbReference>